<organism evidence="1 2">
    <name type="scientific">Centaurea solstitialis</name>
    <name type="common">yellow star-thistle</name>
    <dbReference type="NCBI Taxonomy" id="347529"/>
    <lineage>
        <taxon>Eukaryota</taxon>
        <taxon>Viridiplantae</taxon>
        <taxon>Streptophyta</taxon>
        <taxon>Embryophyta</taxon>
        <taxon>Tracheophyta</taxon>
        <taxon>Spermatophyta</taxon>
        <taxon>Magnoliopsida</taxon>
        <taxon>eudicotyledons</taxon>
        <taxon>Gunneridae</taxon>
        <taxon>Pentapetalae</taxon>
        <taxon>asterids</taxon>
        <taxon>campanulids</taxon>
        <taxon>Asterales</taxon>
        <taxon>Asteraceae</taxon>
        <taxon>Carduoideae</taxon>
        <taxon>Cardueae</taxon>
        <taxon>Centaureinae</taxon>
        <taxon>Centaurea</taxon>
    </lineage>
</organism>
<evidence type="ECO:0000313" key="2">
    <source>
        <dbReference type="Proteomes" id="UP001172457"/>
    </source>
</evidence>
<dbReference type="Proteomes" id="UP001172457">
    <property type="component" value="Chromosome 5"/>
</dbReference>
<name>A0AA38STG8_9ASTR</name>
<sequence>MYVTVEVIEEPAYYHGGLGILLVVYDVTNESPFNSNCFNLSSTNIGGKNEGSNVCDIPIDWPLLTTEDIRMGVMKRSESCDRLDGVDDEPMSENDVKVAIPGLASMQLSNDNDIKVQQAGVTLRAWYRLD</sequence>
<protein>
    <submittedName>
        <fullName evidence="1">Uncharacterized protein</fullName>
    </submittedName>
</protein>
<accession>A0AA38STG8</accession>
<keyword evidence="2" id="KW-1185">Reference proteome</keyword>
<proteinExistence type="predicted"/>
<evidence type="ECO:0000313" key="1">
    <source>
        <dbReference type="EMBL" id="KAJ9548504.1"/>
    </source>
</evidence>
<reference evidence="1" key="1">
    <citation type="submission" date="2023-03" db="EMBL/GenBank/DDBJ databases">
        <title>Chromosome-scale reference genome and RAD-based genetic map of yellow starthistle (Centaurea solstitialis) reveal putative structural variation and QTLs associated with invader traits.</title>
        <authorList>
            <person name="Reatini B."/>
            <person name="Cang F.A."/>
            <person name="Jiang Q."/>
            <person name="Mckibben M.T.W."/>
            <person name="Barker M.S."/>
            <person name="Rieseberg L.H."/>
            <person name="Dlugosch K.M."/>
        </authorList>
    </citation>
    <scope>NUCLEOTIDE SEQUENCE</scope>
    <source>
        <strain evidence="1">CAN-66</strain>
        <tissue evidence="1">Leaf</tissue>
    </source>
</reference>
<comment type="caution">
    <text evidence="1">The sequence shown here is derived from an EMBL/GenBank/DDBJ whole genome shotgun (WGS) entry which is preliminary data.</text>
</comment>
<gene>
    <name evidence="1" type="ORF">OSB04_021047</name>
</gene>
<dbReference type="EMBL" id="JARYMX010000005">
    <property type="protein sequence ID" value="KAJ9548504.1"/>
    <property type="molecule type" value="Genomic_DNA"/>
</dbReference>
<dbReference type="AlphaFoldDB" id="A0AA38STG8"/>